<dbReference type="GO" id="GO:0003964">
    <property type="term" value="F:RNA-directed DNA polymerase activity"/>
    <property type="evidence" value="ECO:0007669"/>
    <property type="project" value="UniProtKB-KW"/>
</dbReference>
<dbReference type="InterPro" id="IPR043128">
    <property type="entry name" value="Rev_trsase/Diguanyl_cyclase"/>
</dbReference>
<dbReference type="Gene3D" id="3.10.10.10">
    <property type="entry name" value="HIV Type 1 Reverse Transcriptase, subunit A, domain 1"/>
    <property type="match status" value="1"/>
</dbReference>
<evidence type="ECO:0000259" key="8">
    <source>
        <dbReference type="PROSITE" id="PS50878"/>
    </source>
</evidence>
<proteinExistence type="predicted"/>
<keyword evidence="2" id="KW-0808">Transferase</keyword>
<keyword evidence="5" id="KW-0255">Endonuclease</keyword>
<accession>A0A1B6MV94</accession>
<sequence>KELFKEKAVVMPYGLIEDPVPESVIVANFSEDVKLIKEGEILAEVVEAQEVREERISEVINYQINKMDSGNSIKLDVNPNLSVTERTKLVELLNEFQDRFAWDKTEIGRTNVCEHVIELKEDRPVHQPPYRVSQAERDILKEQVEDMLKRGVIRTSYSDYASPVVLVRKKTGDWRFCVNYKRLNDLVVSDRHPLPLIEDILTYLNGSQWFCTLDMNAGYWQIPIREEDKHKTAFITPDGLWEFEVMPFGLKTSPAVFQRCMDKVLAGLKWGNCLVYLDDVLVMAADFHEMLSRLKKVLERLRAASKTLNPSKCSFGY</sequence>
<keyword evidence="3" id="KW-0548">Nucleotidyltransferase</keyword>
<dbReference type="EMBL" id="GEBQ01000140">
    <property type="protein sequence ID" value="JAT39837.1"/>
    <property type="molecule type" value="Transcribed_RNA"/>
</dbReference>
<dbReference type="Gene3D" id="3.30.70.270">
    <property type="match status" value="1"/>
</dbReference>
<evidence type="ECO:0000256" key="2">
    <source>
        <dbReference type="ARBA" id="ARBA00022679"/>
    </source>
</evidence>
<keyword evidence="6" id="KW-0378">Hydrolase</keyword>
<reference evidence="9" key="1">
    <citation type="submission" date="2015-11" db="EMBL/GenBank/DDBJ databases">
        <title>De novo transcriptome assembly of four potential Pierce s Disease insect vectors from Arizona vineyards.</title>
        <authorList>
            <person name="Tassone E.E."/>
        </authorList>
    </citation>
    <scope>NUCLEOTIDE SEQUENCE</scope>
</reference>
<evidence type="ECO:0000256" key="4">
    <source>
        <dbReference type="ARBA" id="ARBA00022722"/>
    </source>
</evidence>
<dbReference type="InterPro" id="IPR043502">
    <property type="entry name" value="DNA/RNA_pol_sf"/>
</dbReference>
<dbReference type="PANTHER" id="PTHR24559">
    <property type="entry name" value="TRANSPOSON TY3-I GAG-POL POLYPROTEIN"/>
    <property type="match status" value="1"/>
</dbReference>
<feature type="non-terminal residue" evidence="9">
    <location>
        <position position="317"/>
    </location>
</feature>
<dbReference type="AlphaFoldDB" id="A0A1B6MV94"/>
<dbReference type="PANTHER" id="PTHR24559:SF444">
    <property type="entry name" value="REVERSE TRANSCRIPTASE DOMAIN-CONTAINING PROTEIN"/>
    <property type="match status" value="1"/>
</dbReference>
<dbReference type="FunFam" id="3.10.10.10:FF:000007">
    <property type="entry name" value="Retrovirus-related Pol polyprotein from transposon 17.6-like Protein"/>
    <property type="match status" value="1"/>
</dbReference>
<feature type="domain" description="Reverse transcriptase" evidence="8">
    <location>
        <begin position="148"/>
        <end position="317"/>
    </location>
</feature>
<evidence type="ECO:0000313" key="9">
    <source>
        <dbReference type="EMBL" id="JAT39837.1"/>
    </source>
</evidence>
<dbReference type="GO" id="GO:0004519">
    <property type="term" value="F:endonuclease activity"/>
    <property type="evidence" value="ECO:0007669"/>
    <property type="project" value="UniProtKB-KW"/>
</dbReference>
<keyword evidence="7" id="KW-0695">RNA-directed DNA polymerase</keyword>
<organism evidence="9">
    <name type="scientific">Graphocephala atropunctata</name>
    <dbReference type="NCBI Taxonomy" id="36148"/>
    <lineage>
        <taxon>Eukaryota</taxon>
        <taxon>Metazoa</taxon>
        <taxon>Ecdysozoa</taxon>
        <taxon>Arthropoda</taxon>
        <taxon>Hexapoda</taxon>
        <taxon>Insecta</taxon>
        <taxon>Pterygota</taxon>
        <taxon>Neoptera</taxon>
        <taxon>Paraneoptera</taxon>
        <taxon>Hemiptera</taxon>
        <taxon>Auchenorrhyncha</taxon>
        <taxon>Membracoidea</taxon>
        <taxon>Cicadellidae</taxon>
        <taxon>Cicadellinae</taxon>
        <taxon>Cicadellini</taxon>
        <taxon>Graphocephala</taxon>
    </lineage>
</organism>
<dbReference type="InterPro" id="IPR000477">
    <property type="entry name" value="RT_dom"/>
</dbReference>
<dbReference type="PROSITE" id="PS50878">
    <property type="entry name" value="RT_POL"/>
    <property type="match status" value="1"/>
</dbReference>
<dbReference type="Pfam" id="PF00078">
    <property type="entry name" value="RVT_1"/>
    <property type="match status" value="1"/>
</dbReference>
<dbReference type="CDD" id="cd01647">
    <property type="entry name" value="RT_LTR"/>
    <property type="match status" value="1"/>
</dbReference>
<name>A0A1B6MV94_9HEMI</name>
<evidence type="ECO:0000256" key="5">
    <source>
        <dbReference type="ARBA" id="ARBA00022759"/>
    </source>
</evidence>
<dbReference type="GO" id="GO:0006508">
    <property type="term" value="P:proteolysis"/>
    <property type="evidence" value="ECO:0007669"/>
    <property type="project" value="UniProtKB-KW"/>
</dbReference>
<evidence type="ECO:0000256" key="1">
    <source>
        <dbReference type="ARBA" id="ARBA00022670"/>
    </source>
</evidence>
<dbReference type="SUPFAM" id="SSF56672">
    <property type="entry name" value="DNA/RNA polymerases"/>
    <property type="match status" value="1"/>
</dbReference>
<gene>
    <name evidence="9" type="ORF">g.9380</name>
</gene>
<evidence type="ECO:0000256" key="3">
    <source>
        <dbReference type="ARBA" id="ARBA00022695"/>
    </source>
</evidence>
<evidence type="ECO:0000256" key="7">
    <source>
        <dbReference type="ARBA" id="ARBA00022918"/>
    </source>
</evidence>
<protein>
    <recommendedName>
        <fullName evidence="8">Reverse transcriptase domain-containing protein</fullName>
    </recommendedName>
</protein>
<feature type="non-terminal residue" evidence="9">
    <location>
        <position position="1"/>
    </location>
</feature>
<keyword evidence="4" id="KW-0540">Nuclease</keyword>
<keyword evidence="1" id="KW-0645">Protease</keyword>
<dbReference type="InterPro" id="IPR053134">
    <property type="entry name" value="RNA-dir_DNA_polymerase"/>
</dbReference>
<evidence type="ECO:0000256" key="6">
    <source>
        <dbReference type="ARBA" id="ARBA00022801"/>
    </source>
</evidence>
<dbReference type="GO" id="GO:0008233">
    <property type="term" value="F:peptidase activity"/>
    <property type="evidence" value="ECO:0007669"/>
    <property type="project" value="UniProtKB-KW"/>
</dbReference>